<feature type="transmembrane region" description="Helical" evidence="1">
    <location>
        <begin position="42"/>
        <end position="62"/>
    </location>
</feature>
<dbReference type="InterPro" id="IPR036259">
    <property type="entry name" value="MFS_trans_sf"/>
</dbReference>
<feature type="transmembrane region" description="Helical" evidence="1">
    <location>
        <begin position="131"/>
        <end position="149"/>
    </location>
</feature>
<keyword evidence="1" id="KW-0812">Transmembrane</keyword>
<reference evidence="3" key="1">
    <citation type="journal article" date="2017" name="Acta Aliment.">
        <title>Plant polysaccharide degrading enzyme system of Thermpbifida cellulosilytica TB100 revealed by de novo genome project data.</title>
        <authorList>
            <person name="Toth A."/>
            <person name="Baka E."/>
            <person name="Luzics S."/>
            <person name="Bata-Vidacs I."/>
            <person name="Nagy I."/>
            <person name="Balint B."/>
            <person name="Herceg R."/>
            <person name="Olasz F."/>
            <person name="Wilk T."/>
            <person name="Nagy T."/>
            <person name="Kriszt B."/>
            <person name="Nagy I."/>
            <person name="Kukolya J."/>
        </authorList>
    </citation>
    <scope>NUCLEOTIDE SEQUENCE [LARGE SCALE GENOMIC DNA]</scope>
    <source>
        <strain evidence="3">TB100</strain>
    </source>
</reference>
<comment type="caution">
    <text evidence="2">The sequence shown here is derived from an EMBL/GenBank/DDBJ whole genome shotgun (WGS) entry which is preliminary data.</text>
</comment>
<keyword evidence="1" id="KW-0472">Membrane</keyword>
<name>A0A147KEU4_THECS</name>
<evidence type="ECO:0000313" key="2">
    <source>
        <dbReference type="EMBL" id="KUP95759.1"/>
    </source>
</evidence>
<dbReference type="EMBL" id="LGEM01000110">
    <property type="protein sequence ID" value="KUP95759.1"/>
    <property type="molecule type" value="Genomic_DNA"/>
</dbReference>
<dbReference type="STRING" id="665004.AC529_15920"/>
<proteinExistence type="predicted"/>
<gene>
    <name evidence="2" type="ORF">AC529_15920</name>
</gene>
<feature type="non-terminal residue" evidence="2">
    <location>
        <position position="1"/>
    </location>
</feature>
<keyword evidence="3" id="KW-1185">Reference proteome</keyword>
<dbReference type="Gene3D" id="1.20.1250.20">
    <property type="entry name" value="MFS general substrate transporter like domains"/>
    <property type="match status" value="1"/>
</dbReference>
<dbReference type="PATRIC" id="fig|665004.4.peg.2325"/>
<sequence length="160" mass="15150">FLPLAVADTAAVSAALFALSAAMVAGRWAAGAWSDRGGAGRLTAPGTLLGAAGVGGVAAAVAGLPVPVVAAAALYGFGFGVVQNATLVVMFHRAGPGGSGTASAAWNVSFDAGTGAGSVATGLLAQALAFPGAYCATALLIAAAAPLAWRDGRARAAAPC</sequence>
<accession>A0A147KEU4</accession>
<protein>
    <submittedName>
        <fullName evidence="2">Transporter</fullName>
    </submittedName>
</protein>
<organism evidence="2 3">
    <name type="scientific">Thermobifida cellulosilytica TB100</name>
    <dbReference type="NCBI Taxonomy" id="665004"/>
    <lineage>
        <taxon>Bacteria</taxon>
        <taxon>Bacillati</taxon>
        <taxon>Actinomycetota</taxon>
        <taxon>Actinomycetes</taxon>
        <taxon>Streptosporangiales</taxon>
        <taxon>Nocardiopsidaceae</taxon>
        <taxon>Thermobifida</taxon>
    </lineage>
</organism>
<feature type="transmembrane region" description="Helical" evidence="1">
    <location>
        <begin position="12"/>
        <end position="30"/>
    </location>
</feature>
<dbReference type="Proteomes" id="UP000074382">
    <property type="component" value="Unassembled WGS sequence"/>
</dbReference>
<evidence type="ECO:0000256" key="1">
    <source>
        <dbReference type="SAM" id="Phobius"/>
    </source>
</evidence>
<dbReference type="AlphaFoldDB" id="A0A147KEU4"/>
<keyword evidence="1" id="KW-1133">Transmembrane helix</keyword>
<evidence type="ECO:0000313" key="3">
    <source>
        <dbReference type="Proteomes" id="UP000074382"/>
    </source>
</evidence>
<dbReference type="SUPFAM" id="SSF103473">
    <property type="entry name" value="MFS general substrate transporter"/>
    <property type="match status" value="1"/>
</dbReference>